<comment type="caution">
    <text evidence="1">The sequence shown here is derived from an EMBL/GenBank/DDBJ whole genome shotgun (WGS) entry which is preliminary data.</text>
</comment>
<dbReference type="EMBL" id="CCJV01000132">
    <property type="protein sequence ID" value="CDT55165.1"/>
    <property type="molecule type" value="Genomic_DNA"/>
</dbReference>
<evidence type="ECO:0000313" key="1">
    <source>
        <dbReference type="EMBL" id="CDT55165.1"/>
    </source>
</evidence>
<dbReference type="AlphaFoldDB" id="A0A822MYE1"/>
<proteinExistence type="predicted"/>
<dbReference type="Proteomes" id="UP000049495">
    <property type="component" value="Unassembled WGS sequence"/>
</dbReference>
<sequence>MTSLLVKLLQIIFLECFRSGAVVYLNNKHKVEYMDKITQKTDKILTSGCFAK</sequence>
<name>A0A822MYE1_9VIBR</name>
<gene>
    <name evidence="1" type="ORF">VCR5J5_690081</name>
</gene>
<accession>A0A822MYE1</accession>
<evidence type="ECO:0000313" key="2">
    <source>
        <dbReference type="Proteomes" id="UP000049495"/>
    </source>
</evidence>
<organism evidence="1 2">
    <name type="scientific">Vibrio crassostreae</name>
    <dbReference type="NCBI Taxonomy" id="246167"/>
    <lineage>
        <taxon>Bacteria</taxon>
        <taxon>Pseudomonadati</taxon>
        <taxon>Pseudomonadota</taxon>
        <taxon>Gammaproteobacteria</taxon>
        <taxon>Vibrionales</taxon>
        <taxon>Vibrionaceae</taxon>
        <taxon>Vibrio</taxon>
    </lineage>
</organism>
<protein>
    <submittedName>
        <fullName evidence="1">Uncharacterized protein</fullName>
    </submittedName>
</protein>
<reference evidence="2" key="1">
    <citation type="submission" date="2014-06" db="EMBL/GenBank/DDBJ databases">
        <authorList>
            <person name="Le Roux Frederique"/>
        </authorList>
    </citation>
    <scope>NUCLEOTIDE SEQUENCE [LARGE SCALE GENOMIC DNA]</scope>
    <source>
        <strain evidence="2">J5-5</strain>
    </source>
</reference>